<name>A0AAV4XV93_CAEEX</name>
<gene>
    <name evidence="1" type="ORF">CEXT_75511</name>
</gene>
<keyword evidence="2" id="KW-1185">Reference proteome</keyword>
<dbReference type="Proteomes" id="UP001054945">
    <property type="component" value="Unassembled WGS sequence"/>
</dbReference>
<dbReference type="EMBL" id="BPLR01018225">
    <property type="protein sequence ID" value="GIY97874.1"/>
    <property type="molecule type" value="Genomic_DNA"/>
</dbReference>
<sequence length="74" mass="8054">MLTQESEKRSCSVFFLGVLNVNCERSTDAVSRDRPCSACPRHARVQPCGLFIDVGFLAEFTTEVAVCACVPSPT</sequence>
<proteinExistence type="predicted"/>
<reference evidence="1 2" key="1">
    <citation type="submission" date="2021-06" db="EMBL/GenBank/DDBJ databases">
        <title>Caerostris extrusa draft genome.</title>
        <authorList>
            <person name="Kono N."/>
            <person name="Arakawa K."/>
        </authorList>
    </citation>
    <scope>NUCLEOTIDE SEQUENCE [LARGE SCALE GENOMIC DNA]</scope>
</reference>
<evidence type="ECO:0000313" key="1">
    <source>
        <dbReference type="EMBL" id="GIY97874.1"/>
    </source>
</evidence>
<protein>
    <submittedName>
        <fullName evidence="1">Uncharacterized protein</fullName>
    </submittedName>
</protein>
<comment type="caution">
    <text evidence="1">The sequence shown here is derived from an EMBL/GenBank/DDBJ whole genome shotgun (WGS) entry which is preliminary data.</text>
</comment>
<accession>A0AAV4XV93</accession>
<dbReference type="AlphaFoldDB" id="A0AAV4XV93"/>
<organism evidence="1 2">
    <name type="scientific">Caerostris extrusa</name>
    <name type="common">Bark spider</name>
    <name type="synonym">Caerostris bankana</name>
    <dbReference type="NCBI Taxonomy" id="172846"/>
    <lineage>
        <taxon>Eukaryota</taxon>
        <taxon>Metazoa</taxon>
        <taxon>Ecdysozoa</taxon>
        <taxon>Arthropoda</taxon>
        <taxon>Chelicerata</taxon>
        <taxon>Arachnida</taxon>
        <taxon>Araneae</taxon>
        <taxon>Araneomorphae</taxon>
        <taxon>Entelegynae</taxon>
        <taxon>Araneoidea</taxon>
        <taxon>Araneidae</taxon>
        <taxon>Caerostris</taxon>
    </lineage>
</organism>
<evidence type="ECO:0000313" key="2">
    <source>
        <dbReference type="Proteomes" id="UP001054945"/>
    </source>
</evidence>